<dbReference type="Pfam" id="PF08335">
    <property type="entry name" value="GlnD_UR_UTase"/>
    <property type="match status" value="2"/>
</dbReference>
<dbReference type="AlphaFoldDB" id="A0A0J8JHY9"/>
<keyword evidence="4 7" id="KW-0067">ATP-binding</keyword>
<keyword evidence="1 7" id="KW-0808">Transferase</keyword>
<feature type="region of interest" description="Adenylyl transferase" evidence="7">
    <location>
        <begin position="460"/>
        <end position="955"/>
    </location>
</feature>
<dbReference type="GO" id="GO:0047388">
    <property type="term" value="F:[glutamine synthetase]-adenylyl-L-tyrosine phosphorylase activity"/>
    <property type="evidence" value="ECO:0007669"/>
    <property type="project" value="UniProtKB-EC"/>
</dbReference>
<accession>A0A0J8JHY9</accession>
<dbReference type="PANTHER" id="PTHR30621">
    <property type="entry name" value="GLUTAMINE SYNTHETASE ADENYLYLTRANSFERASE"/>
    <property type="match status" value="1"/>
</dbReference>
<evidence type="ECO:0000256" key="2">
    <source>
        <dbReference type="ARBA" id="ARBA00022695"/>
    </source>
</evidence>
<name>A0A0J8JHY9_9ALTE</name>
<dbReference type="GO" id="GO:0005524">
    <property type="term" value="F:ATP binding"/>
    <property type="evidence" value="ECO:0007669"/>
    <property type="project" value="UniProtKB-UniRule"/>
</dbReference>
<dbReference type="InterPro" id="IPR043519">
    <property type="entry name" value="NT_sf"/>
</dbReference>
<dbReference type="GO" id="GO:0005829">
    <property type="term" value="C:cytosol"/>
    <property type="evidence" value="ECO:0007669"/>
    <property type="project" value="TreeGrafter"/>
</dbReference>
<feature type="domain" description="Glutamate-ammonia ligase adenylyltransferase repeated" evidence="8">
    <location>
        <begin position="46"/>
        <end position="277"/>
    </location>
</feature>
<reference evidence="10 11" key="1">
    <citation type="submission" date="2015-04" db="EMBL/GenBank/DDBJ databases">
        <title>Draft Genome Sequence of the Novel Agar-Digesting Marine Bacterium Q1.</title>
        <authorList>
            <person name="Li Y."/>
            <person name="Li D."/>
            <person name="Chen G."/>
            <person name="Du Z."/>
        </authorList>
    </citation>
    <scope>NUCLEOTIDE SEQUENCE [LARGE SCALE GENOMIC DNA]</scope>
    <source>
        <strain evidence="10 11">Q1</strain>
    </source>
</reference>
<dbReference type="HAMAP" id="MF_00802">
    <property type="entry name" value="GlnE"/>
    <property type="match status" value="1"/>
</dbReference>
<dbReference type="STRING" id="1513271.XM47_16580"/>
<evidence type="ECO:0000256" key="5">
    <source>
        <dbReference type="ARBA" id="ARBA00022842"/>
    </source>
</evidence>
<dbReference type="FunFam" id="1.20.120.330:FF:000005">
    <property type="entry name" value="Bifunctional glutamine synthetase adenylyltransferase/adenylyl-removing enzyme"/>
    <property type="match status" value="1"/>
</dbReference>
<feature type="region of interest" description="Adenylyl removase" evidence="7">
    <location>
        <begin position="1"/>
        <end position="454"/>
    </location>
</feature>
<keyword evidence="11" id="KW-1185">Reference proteome</keyword>
<evidence type="ECO:0000256" key="7">
    <source>
        <dbReference type="HAMAP-Rule" id="MF_00802"/>
    </source>
</evidence>
<dbReference type="InterPro" id="IPR013546">
    <property type="entry name" value="PII_UdlTrfase/GS_AdlTrfase"/>
</dbReference>
<keyword evidence="2 7" id="KW-0548">Nucleotidyltransferase</keyword>
<dbReference type="PATRIC" id="fig|1513271.3.peg.3412"/>
<evidence type="ECO:0000256" key="1">
    <source>
        <dbReference type="ARBA" id="ARBA00022679"/>
    </source>
</evidence>
<dbReference type="EC" id="2.7.7.89" evidence="7"/>
<dbReference type="Gene3D" id="3.30.460.10">
    <property type="entry name" value="Beta Polymerase, domain 2"/>
    <property type="match status" value="2"/>
</dbReference>
<comment type="cofactor">
    <cofactor evidence="7">
        <name>Mg(2+)</name>
        <dbReference type="ChEBI" id="CHEBI:18420"/>
    </cofactor>
</comment>
<dbReference type="SUPFAM" id="SSF81301">
    <property type="entry name" value="Nucleotidyltransferase"/>
    <property type="match status" value="2"/>
</dbReference>
<dbReference type="GO" id="GO:0000287">
    <property type="term" value="F:magnesium ion binding"/>
    <property type="evidence" value="ECO:0007669"/>
    <property type="project" value="UniProtKB-UniRule"/>
</dbReference>
<gene>
    <name evidence="7" type="primary">glnE</name>
    <name evidence="10" type="ORF">XM47_16580</name>
</gene>
<keyword evidence="6 7" id="KW-0511">Multifunctional enzyme</keyword>
<dbReference type="EMBL" id="LAZL01000034">
    <property type="protein sequence ID" value="KMT64036.1"/>
    <property type="molecule type" value="Genomic_DNA"/>
</dbReference>
<evidence type="ECO:0000256" key="6">
    <source>
        <dbReference type="ARBA" id="ARBA00023268"/>
    </source>
</evidence>
<dbReference type="Gene3D" id="1.20.120.330">
    <property type="entry name" value="Nucleotidyltransferases domain 2"/>
    <property type="match status" value="2"/>
</dbReference>
<protein>
    <recommendedName>
        <fullName evidence="7">Bifunctional glutamine synthetase adenylyltransferase/adenylyl-removing enzyme</fullName>
    </recommendedName>
    <alternativeName>
        <fullName evidence="7">ATP:glutamine synthetase adenylyltransferase</fullName>
    </alternativeName>
    <alternativeName>
        <fullName evidence="7">ATase</fullName>
    </alternativeName>
    <domain>
        <recommendedName>
            <fullName evidence="7">Glutamine synthetase adenylyl-L-tyrosine phosphorylase</fullName>
            <ecNumber evidence="7">2.7.7.89</ecNumber>
        </recommendedName>
        <alternativeName>
            <fullName evidence="7">Adenylyl removase</fullName>
            <shortName evidence="7">AR</shortName>
            <shortName evidence="7">AT-N</shortName>
        </alternativeName>
    </domain>
    <domain>
        <recommendedName>
            <fullName evidence="7">Glutamine synthetase adenylyl transferase</fullName>
            <ecNumber evidence="7">2.7.7.42</ecNumber>
        </recommendedName>
        <alternativeName>
            <fullName evidence="7">Adenylyl transferase</fullName>
            <shortName evidence="7">AT</shortName>
            <shortName evidence="7">AT-C</shortName>
        </alternativeName>
    </domain>
</protein>
<feature type="domain" description="PII-uridylyltransferase/Glutamine-synthetase adenylyltransferase" evidence="9">
    <location>
        <begin position="852"/>
        <end position="931"/>
    </location>
</feature>
<dbReference type="Proteomes" id="UP000037600">
    <property type="component" value="Unassembled WGS sequence"/>
</dbReference>
<dbReference type="InterPro" id="IPR005190">
    <property type="entry name" value="GlnE_rpt_dom"/>
</dbReference>
<proteinExistence type="inferred from homology"/>
<dbReference type="GO" id="GO:0000820">
    <property type="term" value="P:regulation of glutamine family amino acid metabolic process"/>
    <property type="evidence" value="ECO:0007669"/>
    <property type="project" value="UniProtKB-UniRule"/>
</dbReference>
<evidence type="ECO:0000313" key="11">
    <source>
        <dbReference type="Proteomes" id="UP000037600"/>
    </source>
</evidence>
<evidence type="ECO:0000256" key="3">
    <source>
        <dbReference type="ARBA" id="ARBA00022741"/>
    </source>
</evidence>
<comment type="catalytic activity">
    <reaction evidence="7">
        <text>[glutamine synthetase]-L-tyrosine + ATP = [glutamine synthetase]-O(4)-(5'-adenylyl)-L-tyrosine + diphosphate</text>
        <dbReference type="Rhea" id="RHEA:18589"/>
        <dbReference type="Rhea" id="RHEA-COMP:10660"/>
        <dbReference type="Rhea" id="RHEA-COMP:10661"/>
        <dbReference type="ChEBI" id="CHEBI:30616"/>
        <dbReference type="ChEBI" id="CHEBI:33019"/>
        <dbReference type="ChEBI" id="CHEBI:46858"/>
        <dbReference type="ChEBI" id="CHEBI:83624"/>
        <dbReference type="EC" id="2.7.7.42"/>
    </reaction>
</comment>
<feature type="domain" description="PII-uridylyltransferase/Glutamine-synthetase adenylyltransferase" evidence="9">
    <location>
        <begin position="311"/>
        <end position="449"/>
    </location>
</feature>
<dbReference type="Gene3D" id="1.10.4050.10">
    <property type="entry name" value="Glutamine synthase adenylyltransferase GlnE"/>
    <property type="match status" value="1"/>
</dbReference>
<evidence type="ECO:0000259" key="8">
    <source>
        <dbReference type="Pfam" id="PF03710"/>
    </source>
</evidence>
<dbReference type="NCBIfam" id="NF008292">
    <property type="entry name" value="PRK11072.1"/>
    <property type="match status" value="1"/>
</dbReference>
<comment type="catalytic activity">
    <reaction evidence="7">
        <text>[glutamine synthetase]-O(4)-(5'-adenylyl)-L-tyrosine + phosphate = [glutamine synthetase]-L-tyrosine + ADP</text>
        <dbReference type="Rhea" id="RHEA:43716"/>
        <dbReference type="Rhea" id="RHEA-COMP:10660"/>
        <dbReference type="Rhea" id="RHEA-COMP:10661"/>
        <dbReference type="ChEBI" id="CHEBI:43474"/>
        <dbReference type="ChEBI" id="CHEBI:46858"/>
        <dbReference type="ChEBI" id="CHEBI:83624"/>
        <dbReference type="ChEBI" id="CHEBI:456216"/>
        <dbReference type="EC" id="2.7.7.89"/>
    </reaction>
</comment>
<dbReference type="Pfam" id="PF03710">
    <property type="entry name" value="GlnE"/>
    <property type="match status" value="2"/>
</dbReference>
<dbReference type="PANTHER" id="PTHR30621:SF0">
    <property type="entry name" value="BIFUNCTIONAL GLUTAMINE SYNTHETASE ADENYLYLTRANSFERASE_ADENYLYL-REMOVING ENZYME"/>
    <property type="match status" value="1"/>
</dbReference>
<dbReference type="GO" id="GO:0008882">
    <property type="term" value="F:[glutamate-ammonia-ligase] adenylyltransferase activity"/>
    <property type="evidence" value="ECO:0007669"/>
    <property type="project" value="UniProtKB-UniRule"/>
</dbReference>
<feature type="domain" description="Glutamate-ammonia ligase adenylyltransferase repeated" evidence="8">
    <location>
        <begin position="564"/>
        <end position="812"/>
    </location>
</feature>
<organism evidence="10 11">
    <name type="scientific">Catenovulum maritimum</name>
    <dbReference type="NCBI Taxonomy" id="1513271"/>
    <lineage>
        <taxon>Bacteria</taxon>
        <taxon>Pseudomonadati</taxon>
        <taxon>Pseudomonadota</taxon>
        <taxon>Gammaproteobacteria</taxon>
        <taxon>Alteromonadales</taxon>
        <taxon>Alteromonadaceae</taxon>
        <taxon>Catenovulum</taxon>
    </lineage>
</organism>
<keyword evidence="5 7" id="KW-0460">Magnesium</keyword>
<comment type="caution">
    <text evidence="10">The sequence shown here is derived from an EMBL/GenBank/DDBJ whole genome shotgun (WGS) entry which is preliminary data.</text>
</comment>
<dbReference type="CDD" id="cd05401">
    <property type="entry name" value="NT_GlnE_GlnD_like"/>
    <property type="match status" value="2"/>
</dbReference>
<evidence type="ECO:0000259" key="9">
    <source>
        <dbReference type="Pfam" id="PF08335"/>
    </source>
</evidence>
<sequence length="955" mass="110472">MTYENQQKLSEPLTSAAEDAWQKLTHRHPKLLEIPQIQQDKIKWHCGLSDFITQSMLADPDFIVQQLNQPLTPEQQFENATHHFKQALNKINNLNELHKLLRVHRREQMSWVAWQDLDGSLPLDTAFKHISDLADLFIASALEWLYQQECLISGTPSNSEGEPQPLIVLGMGKLGGGELNFSSDIDLIYCYPESGNTVGGRREYSNHEFFTRLGQKLITALHQMTADGYVYRVDMRLRPYGDSGPLIMSFAMLEDYYAEQGRGWERYAMLKARIISPESWQTNPALEQLENLIRPFVYRRYIDFSAFESLRKMKKLIKQENRRQGLSNNIKLGEGGIREVEFVVQAFQLIRGGREPELQIRSTREALQKLLELEELGMPEVEQLKQGYYFLRKTEHVLQQIADQQTQTLPDDELNQQRLIFSLGVNSWAEFTAQLKLHMSEIHEIWQNVIHDEEDVQEHNDNFDYWIVNLDTEIALSHLKQDHPDIDADNFWAQIRSTQELTQKKNMGPRGRDVLNKLMPILIELCLESEQSVQLIEQVKNLITSICTRTAYLELLFENQNACKQLLNFLVISPWISNQLCAQPFLLDELLVPKQLHKTLTETQYQAELRERLLRIEPDDLEAQMDALRQFKLAFQLRIAAADIMGELPIMKVSDHLTWLAEAILDQVINIAWHQLEQKHGVPESLADTDHKGFAVIGYGKLGGWELGYGSDLDLVFVHDRNFNEQTTGPSQIGITQFYTRLAQRIMHIFSTQMHSGILYEMDLRLRPSGASGLLVATLEGFENYQLNEAWTWEHQALARARNILGDNDLLRKLSEVRHKILSQRRDSSTLKTDVIEMREKMFNHLSEGNQDKFDLKQDRGGITDIEFITQYLVLANAAEHPQLTVWSDNVRILTLAAELNIISPSDAEQLIEAYKTYRSTGHKLALAQQKLISHVEKYQTHIENVKRIWQDIFN</sequence>
<comment type="similarity">
    <text evidence="7">Belongs to the GlnE family.</text>
</comment>
<evidence type="ECO:0000313" key="10">
    <source>
        <dbReference type="EMBL" id="KMT64036.1"/>
    </source>
</evidence>
<dbReference type="InterPro" id="IPR023057">
    <property type="entry name" value="GlnE"/>
</dbReference>
<keyword evidence="3 7" id="KW-0547">Nucleotide-binding</keyword>
<dbReference type="FunFam" id="3.30.460.10:FF:000009">
    <property type="entry name" value="Bifunctional glutamine synthetase adenylyltransferase/adenylyl-removing enzyme"/>
    <property type="match status" value="1"/>
</dbReference>
<dbReference type="EC" id="2.7.7.42" evidence="7"/>
<dbReference type="SUPFAM" id="SSF81593">
    <property type="entry name" value="Nucleotidyltransferase substrate binding subunit/domain"/>
    <property type="match status" value="2"/>
</dbReference>
<evidence type="ECO:0000256" key="4">
    <source>
        <dbReference type="ARBA" id="ARBA00022840"/>
    </source>
</evidence>
<comment type="function">
    <text evidence="7">Involved in the regulation of glutamine synthetase GlnA, a key enzyme in the process to assimilate ammonia. When cellular nitrogen levels are high, the C-terminal adenylyl transferase (AT) inactivates GlnA by covalent transfer of an adenylyl group from ATP to specific tyrosine residue of GlnA, thus reducing its activity. Conversely, when nitrogen levels are low, the N-terminal adenylyl removase (AR) activates GlnA by removing the adenylyl group by phosphorolysis, increasing its activity. The regulatory region of GlnE binds the signal transduction protein PII (GlnB) which indicates the nitrogen status of the cell.</text>
</comment>